<dbReference type="Proteomes" id="UP000799441">
    <property type="component" value="Unassembled WGS sequence"/>
</dbReference>
<organism evidence="1 2">
    <name type="scientific">Polychaeton citri CBS 116435</name>
    <dbReference type="NCBI Taxonomy" id="1314669"/>
    <lineage>
        <taxon>Eukaryota</taxon>
        <taxon>Fungi</taxon>
        <taxon>Dikarya</taxon>
        <taxon>Ascomycota</taxon>
        <taxon>Pezizomycotina</taxon>
        <taxon>Dothideomycetes</taxon>
        <taxon>Dothideomycetidae</taxon>
        <taxon>Capnodiales</taxon>
        <taxon>Capnodiaceae</taxon>
        <taxon>Polychaeton</taxon>
    </lineage>
</organism>
<dbReference type="AlphaFoldDB" id="A0A9P4USK2"/>
<reference evidence="1" key="1">
    <citation type="journal article" date="2020" name="Stud. Mycol.">
        <title>101 Dothideomycetes genomes: a test case for predicting lifestyles and emergence of pathogens.</title>
        <authorList>
            <person name="Haridas S."/>
            <person name="Albert R."/>
            <person name="Binder M."/>
            <person name="Bloem J."/>
            <person name="Labutti K."/>
            <person name="Salamov A."/>
            <person name="Andreopoulos B."/>
            <person name="Baker S."/>
            <person name="Barry K."/>
            <person name="Bills G."/>
            <person name="Bluhm B."/>
            <person name="Cannon C."/>
            <person name="Castanera R."/>
            <person name="Culley D."/>
            <person name="Daum C."/>
            <person name="Ezra D."/>
            <person name="Gonzalez J."/>
            <person name="Henrissat B."/>
            <person name="Kuo A."/>
            <person name="Liang C."/>
            <person name="Lipzen A."/>
            <person name="Lutzoni F."/>
            <person name="Magnuson J."/>
            <person name="Mondo S."/>
            <person name="Nolan M."/>
            <person name="Ohm R."/>
            <person name="Pangilinan J."/>
            <person name="Park H.-J."/>
            <person name="Ramirez L."/>
            <person name="Alfaro M."/>
            <person name="Sun H."/>
            <person name="Tritt A."/>
            <person name="Yoshinaga Y."/>
            <person name="Zwiers L.-H."/>
            <person name="Turgeon B."/>
            <person name="Goodwin S."/>
            <person name="Spatafora J."/>
            <person name="Crous P."/>
            <person name="Grigoriev I."/>
        </authorList>
    </citation>
    <scope>NUCLEOTIDE SEQUENCE</scope>
    <source>
        <strain evidence="1">CBS 116435</strain>
    </source>
</reference>
<sequence length="122" mass="13175">MSNRVRQDYEHLYNELSSCAADQVFFFPSLSLAECPRQPITAPSPPGAGHAGRTCKHAHASKAGCFTSGVVRQRFQSRSPRAEHNAGATRPVWSSRVLKPGFDELLVSSTMGTSDGLICPSV</sequence>
<evidence type="ECO:0000313" key="1">
    <source>
        <dbReference type="EMBL" id="KAF2725114.1"/>
    </source>
</evidence>
<dbReference type="EMBL" id="MU003768">
    <property type="protein sequence ID" value="KAF2725114.1"/>
    <property type="molecule type" value="Genomic_DNA"/>
</dbReference>
<evidence type="ECO:0000313" key="2">
    <source>
        <dbReference type="Proteomes" id="UP000799441"/>
    </source>
</evidence>
<proteinExistence type="predicted"/>
<keyword evidence="2" id="KW-1185">Reference proteome</keyword>
<accession>A0A9P4USK2</accession>
<gene>
    <name evidence="1" type="ORF">K431DRAFT_97986</name>
</gene>
<protein>
    <submittedName>
        <fullName evidence="1">Uncharacterized protein</fullName>
    </submittedName>
</protein>
<name>A0A9P4USK2_9PEZI</name>
<comment type="caution">
    <text evidence="1">The sequence shown here is derived from an EMBL/GenBank/DDBJ whole genome shotgun (WGS) entry which is preliminary data.</text>
</comment>